<accession>A0A6J7FQ95</accession>
<proteinExistence type="predicted"/>
<dbReference type="EMBL" id="CAFBLP010000137">
    <property type="protein sequence ID" value="CAB4894970.1"/>
    <property type="molecule type" value="Genomic_DNA"/>
</dbReference>
<evidence type="ECO:0000313" key="1">
    <source>
        <dbReference type="EMBL" id="CAB4894970.1"/>
    </source>
</evidence>
<name>A0A6J7FQ95_9ZZZZ</name>
<dbReference type="AntiFam" id="ANF00129">
    <property type="entry name" value="Shadow ORF (opposite rpoB)"/>
</dbReference>
<protein>
    <submittedName>
        <fullName evidence="1">Unannotated protein</fullName>
    </submittedName>
</protein>
<sequence length="365" mass="39963">MVLVVEAVAGLLLDEVQHVAECRHDLATAQDILVVGWQVEQIAIEPEQLGQARHFIAELAVQLVTADTAEVVAAVLEERVAEERTRRLERGWLTRAGTLVDLHERLILGRREVTLLVPLVLEEVEVGNEPVDEAGGVLLVVAEGAQQGEDTQATLAGNAGTGGDELAGLVLDVELEPFTTVRVHGALDELVLAQVSQTEALTGLEDDAGTTYELAHHDTLGAVDDERALLGHHREVAHEDGLLFDLAGVAVHEPGAHEDGRRIGHVLFFALCNGELGRRAQVLVVWVEFQFELQCLREILDRRNIAEGFCKTLVQEPFEAFALDRNQIWKLQRLFEICKRITLTGGRTLSHYNSSLANGGRLGAR</sequence>
<organism evidence="1">
    <name type="scientific">freshwater metagenome</name>
    <dbReference type="NCBI Taxonomy" id="449393"/>
    <lineage>
        <taxon>unclassified sequences</taxon>
        <taxon>metagenomes</taxon>
        <taxon>ecological metagenomes</taxon>
    </lineage>
</organism>
<gene>
    <name evidence="1" type="ORF">UFOPK3376_03100</name>
</gene>
<reference evidence="1" key="1">
    <citation type="submission" date="2020-05" db="EMBL/GenBank/DDBJ databases">
        <authorList>
            <person name="Chiriac C."/>
            <person name="Salcher M."/>
            <person name="Ghai R."/>
            <person name="Kavagutti S V."/>
        </authorList>
    </citation>
    <scope>NUCLEOTIDE SEQUENCE</scope>
</reference>
<dbReference type="AlphaFoldDB" id="A0A6J7FQ95"/>